<evidence type="ECO:0000256" key="1">
    <source>
        <dbReference type="SAM" id="MobiDB-lite"/>
    </source>
</evidence>
<reference evidence="2 3" key="1">
    <citation type="submission" date="2019-06" db="EMBL/GenBank/DDBJ databases">
        <title>Draft genomes of female and male turbot (Scophthalmus maximus).</title>
        <authorList>
            <person name="Xu H."/>
            <person name="Xu X.-W."/>
            <person name="Shao C."/>
            <person name="Chen S."/>
        </authorList>
    </citation>
    <scope>NUCLEOTIDE SEQUENCE [LARGE SCALE GENOMIC DNA]</scope>
    <source>
        <strain evidence="2">Ysfricsl-2016a</strain>
        <tissue evidence="2">Blood</tissue>
    </source>
</reference>
<comment type="caution">
    <text evidence="2">The sequence shown here is derived from an EMBL/GenBank/DDBJ whole genome shotgun (WGS) entry which is preliminary data.</text>
</comment>
<feature type="region of interest" description="Disordered" evidence="1">
    <location>
        <begin position="46"/>
        <end position="89"/>
    </location>
</feature>
<sequence>MEMNVGQCFALGWRLEGRSALQWIMFVTRHGSLNTVVVFLRDRRSSQSSGDSAQTHFEQDVATAETQLREEEEEEEEDDENKAALNSAM</sequence>
<dbReference type="EMBL" id="VEVO01000011">
    <property type="protein sequence ID" value="KAF0035123.1"/>
    <property type="molecule type" value="Genomic_DNA"/>
</dbReference>
<protein>
    <submittedName>
        <fullName evidence="2">Uncharacterized protein</fullName>
    </submittedName>
</protein>
<feature type="compositionally biased region" description="Acidic residues" evidence="1">
    <location>
        <begin position="70"/>
        <end position="80"/>
    </location>
</feature>
<dbReference type="Proteomes" id="UP000438429">
    <property type="component" value="Unassembled WGS sequence"/>
</dbReference>
<proteinExistence type="predicted"/>
<organism evidence="2 3">
    <name type="scientific">Scophthalmus maximus</name>
    <name type="common">Turbot</name>
    <name type="synonym">Psetta maxima</name>
    <dbReference type="NCBI Taxonomy" id="52904"/>
    <lineage>
        <taxon>Eukaryota</taxon>
        <taxon>Metazoa</taxon>
        <taxon>Chordata</taxon>
        <taxon>Craniata</taxon>
        <taxon>Vertebrata</taxon>
        <taxon>Euteleostomi</taxon>
        <taxon>Actinopterygii</taxon>
        <taxon>Neopterygii</taxon>
        <taxon>Teleostei</taxon>
        <taxon>Neoteleostei</taxon>
        <taxon>Acanthomorphata</taxon>
        <taxon>Carangaria</taxon>
        <taxon>Pleuronectiformes</taxon>
        <taxon>Pleuronectoidei</taxon>
        <taxon>Scophthalmidae</taxon>
        <taxon>Scophthalmus</taxon>
    </lineage>
</organism>
<name>A0A6A4SM06_SCOMX</name>
<dbReference type="AlphaFoldDB" id="A0A6A4SM06"/>
<accession>A0A6A4SM06</accession>
<gene>
    <name evidence="2" type="ORF">F2P81_012881</name>
</gene>
<evidence type="ECO:0000313" key="3">
    <source>
        <dbReference type="Proteomes" id="UP000438429"/>
    </source>
</evidence>
<evidence type="ECO:0000313" key="2">
    <source>
        <dbReference type="EMBL" id="KAF0035123.1"/>
    </source>
</evidence>